<evidence type="ECO:0000256" key="3">
    <source>
        <dbReference type="ARBA" id="ARBA00022679"/>
    </source>
</evidence>
<dbReference type="GO" id="GO:0000428">
    <property type="term" value="C:DNA-directed RNA polymerase complex"/>
    <property type="evidence" value="ECO:0007669"/>
    <property type="project" value="UniProtKB-KW"/>
</dbReference>
<keyword evidence="10" id="KW-0238">DNA-binding</keyword>
<dbReference type="GO" id="GO:0003899">
    <property type="term" value="F:DNA-directed RNA polymerase activity"/>
    <property type="evidence" value="ECO:0007669"/>
    <property type="project" value="InterPro"/>
</dbReference>
<dbReference type="InterPro" id="IPR036977">
    <property type="entry name" value="DNA_primase_Znf_CHC2"/>
</dbReference>
<evidence type="ECO:0000256" key="8">
    <source>
        <dbReference type="ARBA" id="ARBA00022833"/>
    </source>
</evidence>
<dbReference type="InterPro" id="IPR050219">
    <property type="entry name" value="DnaG_primase"/>
</dbReference>
<dbReference type="GO" id="GO:0005737">
    <property type="term" value="C:cytoplasm"/>
    <property type="evidence" value="ECO:0007669"/>
    <property type="project" value="TreeGrafter"/>
</dbReference>
<evidence type="ECO:0000259" key="12">
    <source>
        <dbReference type="SMART" id="SM00400"/>
    </source>
</evidence>
<dbReference type="SUPFAM" id="SSF57783">
    <property type="entry name" value="Zinc beta-ribbon"/>
    <property type="match status" value="1"/>
</dbReference>
<keyword evidence="11" id="KW-0804">Transcription</keyword>
<protein>
    <recommendedName>
        <fullName evidence="12">Zinc finger CHC2-type domain-containing protein</fullName>
    </recommendedName>
</protein>
<gene>
    <name evidence="13" type="ORF">S01H4_42313</name>
</gene>
<keyword evidence="6" id="KW-0479">Metal-binding</keyword>
<dbReference type="InterPro" id="IPR037068">
    <property type="entry name" value="DNA_primase_core_N_sf"/>
</dbReference>
<dbReference type="SMART" id="SM00400">
    <property type="entry name" value="ZnF_CHCC"/>
    <property type="match status" value="1"/>
</dbReference>
<evidence type="ECO:0000256" key="10">
    <source>
        <dbReference type="ARBA" id="ARBA00023125"/>
    </source>
</evidence>
<proteinExistence type="predicted"/>
<comment type="cofactor">
    <cofactor evidence="1">
        <name>Zn(2+)</name>
        <dbReference type="ChEBI" id="CHEBI:29105"/>
    </cofactor>
</comment>
<dbReference type="Gene3D" id="3.90.980.10">
    <property type="entry name" value="DNA primase, catalytic core, N-terminal domain"/>
    <property type="match status" value="1"/>
</dbReference>
<keyword evidence="9" id="KW-0460">Magnesium</keyword>
<dbReference type="FunFam" id="3.90.580.10:FF:000001">
    <property type="entry name" value="DNA primase"/>
    <property type="match status" value="1"/>
</dbReference>
<evidence type="ECO:0000256" key="1">
    <source>
        <dbReference type="ARBA" id="ARBA00001947"/>
    </source>
</evidence>
<comment type="caution">
    <text evidence="13">The sequence shown here is derived from an EMBL/GenBank/DDBJ whole genome shotgun (WGS) entry which is preliminary data.</text>
</comment>
<keyword evidence="3" id="KW-0808">Transferase</keyword>
<evidence type="ECO:0000256" key="2">
    <source>
        <dbReference type="ARBA" id="ARBA00022478"/>
    </source>
</evidence>
<keyword evidence="4" id="KW-0548">Nucleotidyltransferase</keyword>
<keyword evidence="2" id="KW-0240">DNA-directed RNA polymerase</keyword>
<evidence type="ECO:0000256" key="6">
    <source>
        <dbReference type="ARBA" id="ARBA00022723"/>
    </source>
</evidence>
<dbReference type="EMBL" id="BART01023225">
    <property type="protein sequence ID" value="GAH04774.1"/>
    <property type="molecule type" value="Genomic_DNA"/>
</dbReference>
<evidence type="ECO:0000256" key="9">
    <source>
        <dbReference type="ARBA" id="ARBA00022842"/>
    </source>
</evidence>
<evidence type="ECO:0000256" key="7">
    <source>
        <dbReference type="ARBA" id="ARBA00022771"/>
    </source>
</evidence>
<reference evidence="13" key="1">
    <citation type="journal article" date="2014" name="Front. Microbiol.">
        <title>High frequency of phylogenetically diverse reductive dehalogenase-homologous genes in deep subseafloor sedimentary metagenomes.</title>
        <authorList>
            <person name="Kawai M."/>
            <person name="Futagami T."/>
            <person name="Toyoda A."/>
            <person name="Takaki Y."/>
            <person name="Nishi S."/>
            <person name="Hori S."/>
            <person name="Arai W."/>
            <person name="Tsubouchi T."/>
            <person name="Morono Y."/>
            <person name="Uchiyama I."/>
            <person name="Ito T."/>
            <person name="Fujiyama A."/>
            <person name="Inagaki F."/>
            <person name="Takami H."/>
        </authorList>
    </citation>
    <scope>NUCLEOTIDE SEQUENCE</scope>
    <source>
        <strain evidence="13">Expedition CK06-06</strain>
    </source>
</reference>
<sequence length="142" mass="16348">MEPIDQVRQTANIIEIASQYTSLIKKGNKHVGLCPFHSEKTPSFTIDEDKQLYHCFGCGAGGDIFTLVMEKEKLSFPEALRYLAEKYNIKLPEKRKRSPRHLKLEEKIYSINEKSLAFFAKNLHNTKEGEKALQYLSNRGID</sequence>
<dbReference type="GO" id="GO:0008270">
    <property type="term" value="F:zinc ion binding"/>
    <property type="evidence" value="ECO:0007669"/>
    <property type="project" value="UniProtKB-KW"/>
</dbReference>
<keyword evidence="8" id="KW-0862">Zinc</keyword>
<name>X1DIB7_9ZZZZ</name>
<dbReference type="Pfam" id="PF01807">
    <property type="entry name" value="Zn_ribbon_DnaG"/>
    <property type="match status" value="1"/>
</dbReference>
<dbReference type="InterPro" id="IPR002694">
    <property type="entry name" value="Znf_CHC2"/>
</dbReference>
<evidence type="ECO:0000256" key="11">
    <source>
        <dbReference type="ARBA" id="ARBA00023163"/>
    </source>
</evidence>
<keyword evidence="7" id="KW-0863">Zinc-finger</keyword>
<organism evidence="13">
    <name type="scientific">marine sediment metagenome</name>
    <dbReference type="NCBI Taxonomy" id="412755"/>
    <lineage>
        <taxon>unclassified sequences</taxon>
        <taxon>metagenomes</taxon>
        <taxon>ecological metagenomes</taxon>
    </lineage>
</organism>
<evidence type="ECO:0000256" key="5">
    <source>
        <dbReference type="ARBA" id="ARBA00022705"/>
    </source>
</evidence>
<dbReference type="PANTHER" id="PTHR30313">
    <property type="entry name" value="DNA PRIMASE"/>
    <property type="match status" value="1"/>
</dbReference>
<dbReference type="Gene3D" id="3.90.580.10">
    <property type="entry name" value="Zinc finger, CHC2-type domain"/>
    <property type="match status" value="1"/>
</dbReference>
<dbReference type="AlphaFoldDB" id="X1DIB7"/>
<feature type="domain" description="Zinc finger CHC2-type" evidence="12">
    <location>
        <begin position="30"/>
        <end position="84"/>
    </location>
</feature>
<keyword evidence="5" id="KW-0235">DNA replication</keyword>
<evidence type="ECO:0000313" key="13">
    <source>
        <dbReference type="EMBL" id="GAH04774.1"/>
    </source>
</evidence>
<feature type="non-terminal residue" evidence="13">
    <location>
        <position position="142"/>
    </location>
</feature>
<dbReference type="GO" id="GO:0006269">
    <property type="term" value="P:DNA replication, synthesis of primer"/>
    <property type="evidence" value="ECO:0007669"/>
    <property type="project" value="TreeGrafter"/>
</dbReference>
<dbReference type="PANTHER" id="PTHR30313:SF2">
    <property type="entry name" value="DNA PRIMASE"/>
    <property type="match status" value="1"/>
</dbReference>
<evidence type="ECO:0000256" key="4">
    <source>
        <dbReference type="ARBA" id="ARBA00022695"/>
    </source>
</evidence>
<dbReference type="GO" id="GO:0003677">
    <property type="term" value="F:DNA binding"/>
    <property type="evidence" value="ECO:0007669"/>
    <property type="project" value="UniProtKB-KW"/>
</dbReference>
<accession>X1DIB7</accession>